<evidence type="ECO:0000313" key="11">
    <source>
        <dbReference type="Proteomes" id="UP000008743"/>
    </source>
</evidence>
<dbReference type="InParanoid" id="A0A0D2WV66"/>
<gene>
    <name evidence="10" type="ORF">CAOG_010033</name>
</gene>
<evidence type="ECO:0000256" key="6">
    <source>
        <dbReference type="SAM" id="MobiDB-lite"/>
    </source>
</evidence>
<dbReference type="InterPro" id="IPR000719">
    <property type="entry name" value="Prot_kinase_dom"/>
</dbReference>
<dbReference type="GO" id="GO:0004714">
    <property type="term" value="F:transmembrane receptor protein tyrosine kinase activity"/>
    <property type="evidence" value="ECO:0007669"/>
    <property type="project" value="TreeGrafter"/>
</dbReference>
<dbReference type="GO" id="GO:0005886">
    <property type="term" value="C:plasma membrane"/>
    <property type="evidence" value="ECO:0007669"/>
    <property type="project" value="TreeGrafter"/>
</dbReference>
<keyword evidence="3 10" id="KW-0418">Kinase</keyword>
<evidence type="ECO:0000256" key="4">
    <source>
        <dbReference type="ARBA" id="ARBA00022840"/>
    </source>
</evidence>
<dbReference type="GO" id="GO:0043235">
    <property type="term" value="C:receptor complex"/>
    <property type="evidence" value="ECO:0007669"/>
    <property type="project" value="TreeGrafter"/>
</dbReference>
<dbReference type="Proteomes" id="UP000008743">
    <property type="component" value="Unassembled WGS sequence"/>
</dbReference>
<dbReference type="InterPro" id="IPR050122">
    <property type="entry name" value="RTK"/>
</dbReference>
<keyword evidence="5" id="KW-0829">Tyrosine-protein kinase</keyword>
<feature type="region of interest" description="Disordered" evidence="6">
    <location>
        <begin position="1030"/>
        <end position="1051"/>
    </location>
</feature>
<keyword evidence="11" id="KW-1185">Reference proteome</keyword>
<keyword evidence="2" id="KW-0547">Nucleotide-binding</keyword>
<dbReference type="AlphaFoldDB" id="A0A0D2WV66"/>
<keyword evidence="4" id="KW-0067">ATP-binding</keyword>
<dbReference type="InterPro" id="IPR021655">
    <property type="entry name" value="Put_metal-bd"/>
</dbReference>
<dbReference type="InterPro" id="IPR001245">
    <property type="entry name" value="Ser-Thr/Tyr_kinase_cat_dom"/>
</dbReference>
<dbReference type="OrthoDB" id="1668230at2759"/>
<keyword evidence="7" id="KW-1133">Transmembrane helix</keyword>
<dbReference type="PhylomeDB" id="A0A0D2WV66"/>
<evidence type="ECO:0000256" key="1">
    <source>
        <dbReference type="ARBA" id="ARBA00022679"/>
    </source>
</evidence>
<keyword evidence="1" id="KW-0808">Transferase</keyword>
<evidence type="ECO:0000256" key="5">
    <source>
        <dbReference type="ARBA" id="ARBA00023137"/>
    </source>
</evidence>
<dbReference type="PANTHER" id="PTHR24416">
    <property type="entry name" value="TYROSINE-PROTEIN KINASE RECEPTOR"/>
    <property type="match status" value="1"/>
</dbReference>
<dbReference type="PRINTS" id="PR00109">
    <property type="entry name" value="TYRKINASE"/>
</dbReference>
<dbReference type="PROSITE" id="PS00109">
    <property type="entry name" value="PROTEIN_KINASE_TYR"/>
    <property type="match status" value="1"/>
</dbReference>
<organism evidence="10 11">
    <name type="scientific">Capsaspora owczarzaki (strain ATCC 30864)</name>
    <dbReference type="NCBI Taxonomy" id="595528"/>
    <lineage>
        <taxon>Eukaryota</taxon>
        <taxon>Filasterea</taxon>
        <taxon>Capsaspora</taxon>
    </lineage>
</organism>
<keyword evidence="7" id="KW-0812">Transmembrane</keyword>
<feature type="domain" description="Protein kinase" evidence="9">
    <location>
        <begin position="590"/>
        <end position="898"/>
    </location>
</feature>
<proteinExistence type="predicted"/>
<dbReference type="PANTHER" id="PTHR24416:SF611">
    <property type="entry name" value="TYROSINE-PROTEIN KINASE TRANSMEMBRANE RECEPTOR ROR"/>
    <property type="match status" value="1"/>
</dbReference>
<protein>
    <submittedName>
        <fullName evidence="10">TKL protein kinase</fullName>
    </submittedName>
</protein>
<accession>A0A0D2WV66</accession>
<dbReference type="PROSITE" id="PS50011">
    <property type="entry name" value="PROTEIN_KINASE_DOM"/>
    <property type="match status" value="1"/>
</dbReference>
<feature type="compositionally biased region" description="Low complexity" evidence="6">
    <location>
        <begin position="914"/>
        <end position="926"/>
    </location>
</feature>
<evidence type="ECO:0000256" key="3">
    <source>
        <dbReference type="ARBA" id="ARBA00022777"/>
    </source>
</evidence>
<dbReference type="CDD" id="cd00192">
    <property type="entry name" value="PTKc"/>
    <property type="match status" value="1"/>
</dbReference>
<dbReference type="GO" id="GO:0007169">
    <property type="term" value="P:cell surface receptor protein tyrosine kinase signaling pathway"/>
    <property type="evidence" value="ECO:0007669"/>
    <property type="project" value="TreeGrafter"/>
</dbReference>
<dbReference type="STRING" id="595528.A0A0D2WV66"/>
<dbReference type="eggNOG" id="KOG4258">
    <property type="taxonomic scope" value="Eukaryota"/>
</dbReference>
<reference evidence="11" key="1">
    <citation type="submission" date="2011-02" db="EMBL/GenBank/DDBJ databases">
        <title>The Genome Sequence of Capsaspora owczarzaki ATCC 30864.</title>
        <authorList>
            <person name="Russ C."/>
            <person name="Cuomo C."/>
            <person name="Burger G."/>
            <person name="Gray M.W."/>
            <person name="Holland P.W.H."/>
            <person name="King N."/>
            <person name="Lang F.B.F."/>
            <person name="Roger A.J."/>
            <person name="Ruiz-Trillo I."/>
            <person name="Young S.K."/>
            <person name="Zeng Q."/>
            <person name="Gargeya S."/>
            <person name="Alvarado L."/>
            <person name="Berlin A."/>
            <person name="Chapman S.B."/>
            <person name="Chen Z."/>
            <person name="Freedman E."/>
            <person name="Gellesch M."/>
            <person name="Goldberg J."/>
            <person name="Griggs A."/>
            <person name="Gujja S."/>
            <person name="Heilman E."/>
            <person name="Heiman D."/>
            <person name="Howarth C."/>
            <person name="Mehta T."/>
            <person name="Neiman D."/>
            <person name="Pearson M."/>
            <person name="Roberts A."/>
            <person name="Saif S."/>
            <person name="Shea T."/>
            <person name="Shenoy N."/>
            <person name="Sisk P."/>
            <person name="Stolte C."/>
            <person name="Sykes S."/>
            <person name="White J."/>
            <person name="Yandava C."/>
            <person name="Haas B."/>
            <person name="Nusbaum C."/>
            <person name="Birren B."/>
        </authorList>
    </citation>
    <scope>NUCLEOTIDE SEQUENCE</scope>
    <source>
        <strain evidence="11">ATCC 30864</strain>
    </source>
</reference>
<feature type="signal peptide" evidence="8">
    <location>
        <begin position="1"/>
        <end position="21"/>
    </location>
</feature>
<dbReference type="Gene3D" id="3.30.200.20">
    <property type="entry name" value="Phosphorylase Kinase, domain 1"/>
    <property type="match status" value="1"/>
</dbReference>
<name>A0A0D2WV66_CAPO3</name>
<feature type="chain" id="PRO_5002266600" evidence="8">
    <location>
        <begin position="22"/>
        <end position="1072"/>
    </location>
</feature>
<dbReference type="Pfam" id="PF07714">
    <property type="entry name" value="PK_Tyr_Ser-Thr"/>
    <property type="match status" value="1"/>
</dbReference>
<keyword evidence="8" id="KW-0732">Signal</keyword>
<feature type="transmembrane region" description="Helical" evidence="7">
    <location>
        <begin position="513"/>
        <end position="536"/>
    </location>
</feature>
<evidence type="ECO:0000256" key="8">
    <source>
        <dbReference type="SAM" id="SignalP"/>
    </source>
</evidence>
<dbReference type="InterPro" id="IPR020635">
    <property type="entry name" value="Tyr_kinase_cat_dom"/>
</dbReference>
<evidence type="ECO:0000313" key="10">
    <source>
        <dbReference type="EMBL" id="KJE96655.1"/>
    </source>
</evidence>
<keyword evidence="7" id="KW-0472">Membrane</keyword>
<dbReference type="SMART" id="SM00219">
    <property type="entry name" value="TyrKc"/>
    <property type="match status" value="1"/>
</dbReference>
<evidence type="ECO:0000259" key="9">
    <source>
        <dbReference type="PROSITE" id="PS50011"/>
    </source>
</evidence>
<feature type="region of interest" description="Disordered" evidence="6">
    <location>
        <begin position="909"/>
        <end position="928"/>
    </location>
</feature>
<dbReference type="InterPro" id="IPR011009">
    <property type="entry name" value="Kinase-like_dom_sf"/>
</dbReference>
<evidence type="ECO:0000256" key="7">
    <source>
        <dbReference type="SAM" id="Phobius"/>
    </source>
</evidence>
<evidence type="ECO:0000256" key="2">
    <source>
        <dbReference type="ARBA" id="ARBA00022741"/>
    </source>
</evidence>
<dbReference type="EMBL" id="KE346372">
    <property type="protein sequence ID" value="KJE96655.1"/>
    <property type="molecule type" value="Genomic_DNA"/>
</dbReference>
<dbReference type="SUPFAM" id="SSF56112">
    <property type="entry name" value="Protein kinase-like (PK-like)"/>
    <property type="match status" value="1"/>
</dbReference>
<dbReference type="Gene3D" id="1.10.510.10">
    <property type="entry name" value="Transferase(Phosphotransferase) domain 1"/>
    <property type="match status" value="1"/>
</dbReference>
<dbReference type="GO" id="GO:0005524">
    <property type="term" value="F:ATP binding"/>
    <property type="evidence" value="ECO:0007669"/>
    <property type="project" value="UniProtKB-KW"/>
</dbReference>
<dbReference type="InterPro" id="IPR008266">
    <property type="entry name" value="Tyr_kinase_AS"/>
</dbReference>
<dbReference type="Pfam" id="PF11617">
    <property type="entry name" value="Cu-binding_MopE"/>
    <property type="match status" value="4"/>
</dbReference>
<dbReference type="FunFam" id="1.10.510.10:FF:000554">
    <property type="entry name" value="Predicted protein"/>
    <property type="match status" value="1"/>
</dbReference>
<sequence>MPRQLFAALLLALALTHCVSAQCVYSGPGAQYSPSMSTVVLSQASCYATKFSISAARNVSSVSAYGDAGSGIGTRLWKAALFNSAFTQFFDIQINAGTGAGLRIFDVSPMVTLQPDTYYLRVHKFAGPNGNWLLSSTNVAPDATTVQMACTATTILDATSYPNNDLIAYVNFTSWDDSDGDGVMDCNDGCPYNAALLSPVQRYRDLDLDGFGNPSNLVDTCTPSAPGYTVDHTDCNDNCSSCHPGATEVCDYLDNDCDGYVDEGVNITYYRDFDGDSHGNFSDKIVACALPAGYATSSDDCNDNCFTCHPGATEVCDYLDNNCNNQIDEGLTVVYFRGKSRRFYADNDSYGDASTPSSPLCEAPPGYVVSNTDCNDSCSSCYPGAPEVCDELDNNCDTHIDENVQIEVFQDSDLDGFGDVNYPFMTCAVSVGFSLLSTDCNDTDASVHPNATEVCNWIDDNCSGAVDEGLPLHKFRSIALNQTSGTYDFKDDCRAGPGFMAVETPEDSSDSSAVTIGVITGIAGLAVVLFIIILVLRRRKTVGPQGGLAYAWMGDPGSLTRSKAAEMMDPESQALLASFQGALQIHRDWLDLKETIGQGEFGKVYIAFLDRTIDPLALPTDKPAAALSTAVAVAPSGTKVAVKMLHSDASQRERNDFLKEASIMKDFDHENVIRLIGAVTADPTKLMIVLEFAHQGDLKKYIKMSELSEEALAKLPPNQTAPPSSVPLQQMLGFVRDVARGMTYLASRHFVHRDLAARNCMLVESSTGQLVAKVADFGMSRDIYESDYYKKAGVDKVPLRWMAPEALSSRKYSEKTDVWSFGVVCYEVLSVAQLPYGHIATSDLLDYLMAGKRLQRPVGCPVSLYGLMLTCWQFNANNRPRFETISRAMNDIFEHPDVVPSSLSHYLEITPSPGSSTEGELSASSSDTTPLSVAEIIRRGEVTVALKHSGSEDSLSKVGASSHTLIVAGDVSRASAEASVSAATALGSQDTGDYSLTQDAQFSSVEMRHRMESTAAQKRRDGTVTVDVSHENESSVCSTPRQPCGHARVPGQQQRFPLLERSLAKPCNFGGA</sequence>